<gene>
    <name evidence="15" type="ORF">N7505_007323</name>
</gene>
<evidence type="ECO:0000256" key="6">
    <source>
        <dbReference type="ARBA" id="ARBA00022525"/>
    </source>
</evidence>
<dbReference type="InterPro" id="IPR050732">
    <property type="entry name" value="Beta-glucan_modifiers"/>
</dbReference>
<sequence>MDAVSRDIKAIKKKGFDIIRVYSTDCSALSFVGEACREAGVRIILGVYINQSGISAAEKQVQDIADWAHAAQWELVELIVVGNEAIKNGYCDPPELAAFIKTAKATFKASGYRGRVTTAETFNVWQSHGASYLCEAVDLIGANIHPYFDHNVAAPKAGEFVASQLEELRKICPDQDVLNLETGWPNAGEPNGAAVPGKEEQIAAIDSIVNEVGSQSVFFSYGDDWWKEPGPHNVEQHWGCAGVFTSRGKQQ</sequence>
<evidence type="ECO:0000256" key="4">
    <source>
        <dbReference type="ARBA" id="ARBA00012744"/>
    </source>
</evidence>
<dbReference type="EMBL" id="JAPVEB010000004">
    <property type="protein sequence ID" value="KAJ5264530.1"/>
    <property type="molecule type" value="Genomic_DNA"/>
</dbReference>
<keyword evidence="6" id="KW-0964">Secreted</keyword>
<dbReference type="PANTHER" id="PTHR16631:SF24">
    <property type="entry name" value="FAMILY 17 GLUCOSIDASE SCW11-RELATED"/>
    <property type="match status" value="1"/>
</dbReference>
<dbReference type="SUPFAM" id="SSF51445">
    <property type="entry name" value="(Trans)glycosidases"/>
    <property type="match status" value="1"/>
</dbReference>
<comment type="similarity">
    <text evidence="3">Belongs to the glycosyl hydrolase 17 family.</text>
</comment>
<comment type="caution">
    <text evidence="15">The sequence shown here is derived from an EMBL/GenBank/DDBJ whole genome shotgun (WGS) entry which is preliminary data.</text>
</comment>
<evidence type="ECO:0000256" key="2">
    <source>
        <dbReference type="ARBA" id="ARBA00004191"/>
    </source>
</evidence>
<keyword evidence="5" id="KW-0134">Cell wall</keyword>
<evidence type="ECO:0000256" key="1">
    <source>
        <dbReference type="ARBA" id="ARBA00000448"/>
    </source>
</evidence>
<evidence type="ECO:0000256" key="10">
    <source>
        <dbReference type="ARBA" id="ARBA00024983"/>
    </source>
</evidence>
<keyword evidence="16" id="KW-1185">Reference proteome</keyword>
<organism evidence="15 16">
    <name type="scientific">Penicillium chrysogenum</name>
    <name type="common">Penicillium notatum</name>
    <dbReference type="NCBI Taxonomy" id="5076"/>
    <lineage>
        <taxon>Eukaryota</taxon>
        <taxon>Fungi</taxon>
        <taxon>Dikarya</taxon>
        <taxon>Ascomycota</taxon>
        <taxon>Pezizomycotina</taxon>
        <taxon>Eurotiomycetes</taxon>
        <taxon>Eurotiomycetidae</taxon>
        <taxon>Eurotiales</taxon>
        <taxon>Aspergillaceae</taxon>
        <taxon>Penicillium</taxon>
        <taxon>Penicillium chrysogenum species complex</taxon>
    </lineage>
</organism>
<keyword evidence="8" id="KW-0378">Hydrolase</keyword>
<evidence type="ECO:0000256" key="13">
    <source>
        <dbReference type="ARBA" id="ARBA00041516"/>
    </source>
</evidence>
<evidence type="ECO:0000256" key="7">
    <source>
        <dbReference type="ARBA" id="ARBA00022729"/>
    </source>
</evidence>
<keyword evidence="9" id="KW-0326">Glycosidase</keyword>
<evidence type="ECO:0000256" key="14">
    <source>
        <dbReference type="ARBA" id="ARBA00042762"/>
    </source>
</evidence>
<dbReference type="EC" id="3.2.1.21" evidence="4"/>
<comment type="subcellular location">
    <subcellularLocation>
        <location evidence="2">Secreted</location>
        <location evidence="2">Cell wall</location>
    </subcellularLocation>
</comment>
<keyword evidence="7" id="KW-0732">Signal</keyword>
<comment type="function">
    <text evidence="10">Beta-glucosidases are one of a number of cellulolytic enzymes involved in the degradation of cellulosic biomass. Catalyzes the last step releasing glucose from the inhibitory cellobiose.</text>
</comment>
<evidence type="ECO:0000256" key="5">
    <source>
        <dbReference type="ARBA" id="ARBA00022512"/>
    </source>
</evidence>
<evidence type="ECO:0000313" key="15">
    <source>
        <dbReference type="EMBL" id="KAJ5264530.1"/>
    </source>
</evidence>
<reference evidence="15 16" key="1">
    <citation type="journal article" date="2023" name="IMA Fungus">
        <title>Comparative genomic study of the Penicillium genus elucidates a diverse pangenome and 15 lateral gene transfer events.</title>
        <authorList>
            <person name="Petersen C."/>
            <person name="Sorensen T."/>
            <person name="Nielsen M.R."/>
            <person name="Sondergaard T.E."/>
            <person name="Sorensen J.L."/>
            <person name="Fitzpatrick D.A."/>
            <person name="Frisvad J.C."/>
            <person name="Nielsen K.L."/>
        </authorList>
    </citation>
    <scope>NUCLEOTIDE SEQUENCE [LARGE SCALE GENOMIC DNA]</scope>
    <source>
        <strain evidence="15 16">IBT 3361</strain>
    </source>
</reference>
<evidence type="ECO:0000256" key="8">
    <source>
        <dbReference type="ARBA" id="ARBA00022801"/>
    </source>
</evidence>
<dbReference type="Gene3D" id="3.20.20.80">
    <property type="entry name" value="Glycosidases"/>
    <property type="match status" value="2"/>
</dbReference>
<dbReference type="PANTHER" id="PTHR16631">
    <property type="entry name" value="GLUCAN 1,3-BETA-GLUCOSIDASE"/>
    <property type="match status" value="1"/>
</dbReference>
<accession>A0ABQ8WD52</accession>
<dbReference type="InterPro" id="IPR017853">
    <property type="entry name" value="GH"/>
</dbReference>
<evidence type="ECO:0000256" key="12">
    <source>
        <dbReference type="ARBA" id="ARBA00041495"/>
    </source>
</evidence>
<proteinExistence type="inferred from homology"/>
<evidence type="ECO:0000256" key="9">
    <source>
        <dbReference type="ARBA" id="ARBA00023295"/>
    </source>
</evidence>
<evidence type="ECO:0000256" key="3">
    <source>
        <dbReference type="ARBA" id="ARBA00008773"/>
    </source>
</evidence>
<comment type="catalytic activity">
    <reaction evidence="1">
        <text>Hydrolysis of terminal, non-reducing beta-D-glucosyl residues with release of beta-D-glucose.</text>
        <dbReference type="EC" id="3.2.1.21"/>
    </reaction>
</comment>
<evidence type="ECO:0000256" key="11">
    <source>
        <dbReference type="ARBA" id="ARBA00039284"/>
    </source>
</evidence>
<evidence type="ECO:0000313" key="16">
    <source>
        <dbReference type="Proteomes" id="UP001220256"/>
    </source>
</evidence>
<dbReference type="Proteomes" id="UP001220256">
    <property type="component" value="Unassembled WGS sequence"/>
</dbReference>
<name>A0ABQ8WD52_PENCH</name>
<protein>
    <recommendedName>
        <fullName evidence="11">Probable beta-glucosidase btgE</fullName>
        <ecNumber evidence="4">3.2.1.21</ecNumber>
    </recommendedName>
    <alternativeName>
        <fullName evidence="12">Beta-D-glucoside glucohydrolase btgE</fullName>
    </alternativeName>
    <alternativeName>
        <fullName evidence="14">Cellobiase btgE</fullName>
    </alternativeName>
    <alternativeName>
        <fullName evidence="13">Gentiobiase btgE</fullName>
    </alternativeName>
</protein>